<dbReference type="AlphaFoldDB" id="A0A1G2TZH0"/>
<dbReference type="Gene3D" id="3.30.428.10">
    <property type="entry name" value="HIT-like"/>
    <property type="match status" value="1"/>
</dbReference>
<organism evidence="1 2">
    <name type="scientific">Candidatus Zambryskibacteria bacterium RIFCSPLOWO2_01_FULL_39_39</name>
    <dbReference type="NCBI Taxonomy" id="1802758"/>
    <lineage>
        <taxon>Bacteria</taxon>
        <taxon>Candidatus Zambryskiibacteriota</taxon>
    </lineage>
</organism>
<dbReference type="Proteomes" id="UP000177707">
    <property type="component" value="Unassembled WGS sequence"/>
</dbReference>
<sequence>MSKEQLFELSHTRVESQRARMEECIRLGICPFCWENLAEWHDAPVIKFGRFWAITANDHPYSGAKHHYLGIYAYHISSISELALGAGDELLSLFSEFCAENDIVGATAIMRFGEMTYTGATVSHLHAHIVSGASKEEVMDPKYPDSFITSVLGYKVPE</sequence>
<evidence type="ECO:0000313" key="1">
    <source>
        <dbReference type="EMBL" id="OHB02573.1"/>
    </source>
</evidence>
<reference evidence="1 2" key="1">
    <citation type="journal article" date="2016" name="Nat. Commun.">
        <title>Thousands of microbial genomes shed light on interconnected biogeochemical processes in an aquifer system.</title>
        <authorList>
            <person name="Anantharaman K."/>
            <person name="Brown C.T."/>
            <person name="Hug L.A."/>
            <person name="Sharon I."/>
            <person name="Castelle C.J."/>
            <person name="Probst A.J."/>
            <person name="Thomas B.C."/>
            <person name="Singh A."/>
            <person name="Wilkins M.J."/>
            <person name="Karaoz U."/>
            <person name="Brodie E.L."/>
            <person name="Williams K.H."/>
            <person name="Hubbard S.S."/>
            <person name="Banfield J.F."/>
        </authorList>
    </citation>
    <scope>NUCLEOTIDE SEQUENCE [LARGE SCALE GENOMIC DNA]</scope>
</reference>
<gene>
    <name evidence="1" type="ORF">A3A96_04040</name>
</gene>
<protein>
    <recommendedName>
        <fullName evidence="3">HIT domain-containing protein</fullName>
    </recommendedName>
</protein>
<dbReference type="STRING" id="1802758.A3A96_04040"/>
<dbReference type="EMBL" id="MHWB01000003">
    <property type="protein sequence ID" value="OHB02573.1"/>
    <property type="molecule type" value="Genomic_DNA"/>
</dbReference>
<dbReference type="InterPro" id="IPR036265">
    <property type="entry name" value="HIT-like_sf"/>
</dbReference>
<comment type="caution">
    <text evidence="1">The sequence shown here is derived from an EMBL/GenBank/DDBJ whole genome shotgun (WGS) entry which is preliminary data.</text>
</comment>
<evidence type="ECO:0008006" key="3">
    <source>
        <dbReference type="Google" id="ProtNLM"/>
    </source>
</evidence>
<proteinExistence type="predicted"/>
<name>A0A1G2TZH0_9BACT</name>
<evidence type="ECO:0000313" key="2">
    <source>
        <dbReference type="Proteomes" id="UP000177707"/>
    </source>
</evidence>
<accession>A0A1G2TZH0</accession>
<dbReference type="SUPFAM" id="SSF54197">
    <property type="entry name" value="HIT-like"/>
    <property type="match status" value="1"/>
</dbReference>